<comment type="caution">
    <text evidence="1">The sequence shown here is derived from an EMBL/GenBank/DDBJ whole genome shotgun (WGS) entry which is preliminary data.</text>
</comment>
<gene>
    <name evidence="1" type="ORF">R3P38DRAFT_3003295</name>
</gene>
<proteinExistence type="predicted"/>
<dbReference type="SUPFAM" id="SSF52047">
    <property type="entry name" value="RNI-like"/>
    <property type="match status" value="1"/>
</dbReference>
<dbReference type="InterPro" id="IPR032675">
    <property type="entry name" value="LRR_dom_sf"/>
</dbReference>
<evidence type="ECO:0000313" key="1">
    <source>
        <dbReference type="EMBL" id="KAK7014351.1"/>
    </source>
</evidence>
<reference evidence="1 2" key="1">
    <citation type="journal article" date="2024" name="J Genomics">
        <title>Draft genome sequencing and assembly of Favolaschia claudopus CIRM-BRFM 2984 isolated from oak limbs.</title>
        <authorList>
            <person name="Navarro D."/>
            <person name="Drula E."/>
            <person name="Chaduli D."/>
            <person name="Cazenave R."/>
            <person name="Ahrendt S."/>
            <person name="Wang J."/>
            <person name="Lipzen A."/>
            <person name="Daum C."/>
            <person name="Barry K."/>
            <person name="Grigoriev I.V."/>
            <person name="Favel A."/>
            <person name="Rosso M.N."/>
            <person name="Martin F."/>
        </authorList>
    </citation>
    <scope>NUCLEOTIDE SEQUENCE [LARGE SCALE GENOMIC DNA]</scope>
    <source>
        <strain evidence="1 2">CIRM-BRFM 2984</strain>
    </source>
</reference>
<accession>A0AAW0ANV4</accession>
<organism evidence="1 2">
    <name type="scientific">Favolaschia claudopus</name>
    <dbReference type="NCBI Taxonomy" id="2862362"/>
    <lineage>
        <taxon>Eukaryota</taxon>
        <taxon>Fungi</taxon>
        <taxon>Dikarya</taxon>
        <taxon>Basidiomycota</taxon>
        <taxon>Agaricomycotina</taxon>
        <taxon>Agaricomycetes</taxon>
        <taxon>Agaricomycetidae</taxon>
        <taxon>Agaricales</taxon>
        <taxon>Marasmiineae</taxon>
        <taxon>Mycenaceae</taxon>
        <taxon>Favolaschia</taxon>
    </lineage>
</organism>
<dbReference type="AlphaFoldDB" id="A0AAW0ANV4"/>
<sequence length="363" mass="41032">MLDFNVFMDADRVLVAEKDAEILNLQSQMAGIARHIVTLRAERQLAQERLDSYRYPVLTLPNEITSEIFLHFVPAYPEASPLTGLLSPILLTHICCLWREVAQSTVALWQTIDFTWDGSKQPSEEEMTSIVTLWLERSQSAPISVEATYEDPSIPIPTVLFRHSARYERLSLSVEDAEELSGFNGPMPLLHALSLKFHEHSFNADIFQNVPLLRTLELEDCGTLSVRLPWSQLTSLTMGYVGTQDVASILREASNLAYLSLNLWDTENGMIHVADIALIHLEHLVFGTCESDDEFFAHLVTPALRHLELPEYFLQQSGSVVESLQAFISKSGCELEKLYITKAFLSEVEYRNAFPSISVTTRR</sequence>
<dbReference type="Gene3D" id="3.80.10.10">
    <property type="entry name" value="Ribonuclease Inhibitor"/>
    <property type="match status" value="1"/>
</dbReference>
<name>A0AAW0ANV4_9AGAR</name>
<keyword evidence="2" id="KW-1185">Reference proteome</keyword>
<dbReference type="EMBL" id="JAWWNJ010000057">
    <property type="protein sequence ID" value="KAK7014351.1"/>
    <property type="molecule type" value="Genomic_DNA"/>
</dbReference>
<protein>
    <submittedName>
        <fullName evidence="1">F-box domain-containing protein</fullName>
    </submittedName>
</protein>
<dbReference type="Proteomes" id="UP001362999">
    <property type="component" value="Unassembled WGS sequence"/>
</dbReference>
<evidence type="ECO:0000313" key="2">
    <source>
        <dbReference type="Proteomes" id="UP001362999"/>
    </source>
</evidence>